<gene>
    <name evidence="1" type="ORF">DFJ67_1481</name>
</gene>
<name>A0A3D9ZGF1_9ACTN</name>
<protein>
    <recommendedName>
        <fullName evidence="3">YbaB/EbfC DNA-binding family protein</fullName>
    </recommendedName>
</protein>
<keyword evidence="2" id="KW-1185">Reference proteome</keyword>
<dbReference type="InterPro" id="IPR036894">
    <property type="entry name" value="YbaB-like_sf"/>
</dbReference>
<dbReference type="EMBL" id="QUMQ01000001">
    <property type="protein sequence ID" value="REF95522.1"/>
    <property type="molecule type" value="Genomic_DNA"/>
</dbReference>
<evidence type="ECO:0000313" key="2">
    <source>
        <dbReference type="Proteomes" id="UP000256913"/>
    </source>
</evidence>
<sequence length="137" mass="13915">MSVGVAMTSGDFDQALSAARQALQDAIAGAAPAAGPSSGVGADGLIQVTAEGQRLTSVTVDPRAMRLPAEEFGAELLSAVNAALASGDPAPVPEAAALPDPAALSRQLEELQNQSLRQMARYTQSISEVMAALKQRG</sequence>
<accession>A0A3D9ZGF1</accession>
<dbReference type="AlphaFoldDB" id="A0A3D9ZGF1"/>
<proteinExistence type="predicted"/>
<reference evidence="1 2" key="1">
    <citation type="submission" date="2018-08" db="EMBL/GenBank/DDBJ databases">
        <title>Sequencing the genomes of 1000 actinobacteria strains.</title>
        <authorList>
            <person name="Klenk H.-P."/>
        </authorList>
    </citation>
    <scope>NUCLEOTIDE SEQUENCE [LARGE SCALE GENOMIC DNA]</scope>
    <source>
        <strain evidence="1 2">DSM 44099</strain>
    </source>
</reference>
<evidence type="ECO:0008006" key="3">
    <source>
        <dbReference type="Google" id="ProtNLM"/>
    </source>
</evidence>
<organism evidence="1 2">
    <name type="scientific">Asanoa ferruginea</name>
    <dbReference type="NCBI Taxonomy" id="53367"/>
    <lineage>
        <taxon>Bacteria</taxon>
        <taxon>Bacillati</taxon>
        <taxon>Actinomycetota</taxon>
        <taxon>Actinomycetes</taxon>
        <taxon>Micromonosporales</taxon>
        <taxon>Micromonosporaceae</taxon>
        <taxon>Asanoa</taxon>
    </lineage>
</organism>
<comment type="caution">
    <text evidence="1">The sequence shown here is derived from an EMBL/GenBank/DDBJ whole genome shotgun (WGS) entry which is preliminary data.</text>
</comment>
<evidence type="ECO:0000313" key="1">
    <source>
        <dbReference type="EMBL" id="REF95522.1"/>
    </source>
</evidence>
<dbReference type="Gene3D" id="3.30.1310.10">
    <property type="entry name" value="Nucleoid-associated protein YbaB-like domain"/>
    <property type="match status" value="1"/>
</dbReference>
<dbReference type="Proteomes" id="UP000256913">
    <property type="component" value="Unassembled WGS sequence"/>
</dbReference>